<proteinExistence type="inferred from homology"/>
<dbReference type="CDD" id="cd03426">
    <property type="entry name" value="NUDIX_CoAse_Nudt7"/>
    <property type="match status" value="1"/>
</dbReference>
<dbReference type="InterPro" id="IPR000086">
    <property type="entry name" value="NUDIX_hydrolase_dom"/>
</dbReference>
<dbReference type="InterPro" id="IPR015797">
    <property type="entry name" value="NUDIX_hydrolase-like_dom_sf"/>
</dbReference>
<feature type="region of interest" description="Disordered" evidence="8">
    <location>
        <begin position="1"/>
        <end position="20"/>
    </location>
</feature>
<reference evidence="11 12" key="1">
    <citation type="submission" date="2019-05" db="EMBL/GenBank/DDBJ databases">
        <title>Nakamurella sp. N5BH11, whole genome shotgun sequence.</title>
        <authorList>
            <person name="Tuo L."/>
        </authorList>
    </citation>
    <scope>NUCLEOTIDE SEQUENCE [LARGE SCALE GENOMIC DNA]</scope>
    <source>
        <strain evidence="11 12">N5BH11</strain>
    </source>
</reference>
<evidence type="ECO:0000256" key="8">
    <source>
        <dbReference type="SAM" id="MobiDB-lite"/>
    </source>
</evidence>
<dbReference type="PANTHER" id="PTHR12992:SF11">
    <property type="entry name" value="MITOCHONDRIAL COENZYME A DIPHOSPHATASE NUDT8"/>
    <property type="match status" value="1"/>
</dbReference>
<sequence length="232" mass="24527">MRPTAVGRPTAPDRLGRRLLPDADLPDWLHPLVHRIDGAELDSPLAALLDLATADARASAVLMLFAEGPHGPDLLLTGRSATLRSHAGQPAFPGGRGEPGEDDVTTALREAQEETGLDPTSVRPAALLPHVYLPPSRHLVRPVLAWWAEPGPVSAVDPAETALVARVPISELVDPAHRGVVTLRSGHRGPAFDVADLLVWGFTGALVDVLLTLGGWAVPWDTARVLPLAVEG</sequence>
<dbReference type="GO" id="GO:0030145">
    <property type="term" value="F:manganese ion binding"/>
    <property type="evidence" value="ECO:0007669"/>
    <property type="project" value="InterPro"/>
</dbReference>
<dbReference type="Gene3D" id="3.90.79.10">
    <property type="entry name" value="Nucleoside Triphosphate Pyrophosphohydrolase"/>
    <property type="match status" value="1"/>
</dbReference>
<evidence type="ECO:0000256" key="7">
    <source>
        <dbReference type="ARBA" id="ARBA00023211"/>
    </source>
</evidence>
<keyword evidence="9" id="KW-1133">Transmembrane helix</keyword>
<evidence type="ECO:0000256" key="2">
    <source>
        <dbReference type="ARBA" id="ARBA00001946"/>
    </source>
</evidence>
<dbReference type="EMBL" id="SZZH01000003">
    <property type="protein sequence ID" value="TKV58439.1"/>
    <property type="molecule type" value="Genomic_DNA"/>
</dbReference>
<keyword evidence="7" id="KW-0464">Manganese</keyword>
<gene>
    <name evidence="11" type="ORF">FDO65_12800</name>
</gene>
<feature type="domain" description="Nudix hydrolase" evidence="10">
    <location>
        <begin position="55"/>
        <end position="196"/>
    </location>
</feature>
<name>A0A4U6QEN4_9ACTN</name>
<evidence type="ECO:0000256" key="5">
    <source>
        <dbReference type="ARBA" id="ARBA00022801"/>
    </source>
</evidence>
<keyword evidence="9" id="KW-0812">Transmembrane</keyword>
<dbReference type="PANTHER" id="PTHR12992">
    <property type="entry name" value="NUDIX HYDROLASE"/>
    <property type="match status" value="1"/>
</dbReference>
<keyword evidence="6" id="KW-0460">Magnesium</keyword>
<organism evidence="11 12">
    <name type="scientific">Nakamurella flava</name>
    <dbReference type="NCBI Taxonomy" id="2576308"/>
    <lineage>
        <taxon>Bacteria</taxon>
        <taxon>Bacillati</taxon>
        <taxon>Actinomycetota</taxon>
        <taxon>Actinomycetes</taxon>
        <taxon>Nakamurellales</taxon>
        <taxon>Nakamurellaceae</taxon>
        <taxon>Nakamurella</taxon>
    </lineage>
</organism>
<accession>A0A4U6QEN4</accession>
<evidence type="ECO:0000256" key="1">
    <source>
        <dbReference type="ARBA" id="ARBA00001936"/>
    </source>
</evidence>
<feature type="transmembrane region" description="Helical" evidence="9">
    <location>
        <begin position="197"/>
        <end position="218"/>
    </location>
</feature>
<dbReference type="PROSITE" id="PS01293">
    <property type="entry name" value="NUDIX_COA"/>
    <property type="match status" value="1"/>
</dbReference>
<comment type="cofactor">
    <cofactor evidence="1">
        <name>Mn(2+)</name>
        <dbReference type="ChEBI" id="CHEBI:29035"/>
    </cofactor>
</comment>
<evidence type="ECO:0000256" key="3">
    <source>
        <dbReference type="ARBA" id="ARBA00006506"/>
    </source>
</evidence>
<comment type="similarity">
    <text evidence="3">Belongs to the Nudix hydrolase family. PCD1 subfamily.</text>
</comment>
<evidence type="ECO:0000259" key="10">
    <source>
        <dbReference type="PROSITE" id="PS51462"/>
    </source>
</evidence>
<evidence type="ECO:0000256" key="9">
    <source>
        <dbReference type="SAM" id="Phobius"/>
    </source>
</evidence>
<dbReference type="SUPFAM" id="SSF55811">
    <property type="entry name" value="Nudix"/>
    <property type="match status" value="1"/>
</dbReference>
<evidence type="ECO:0000313" key="11">
    <source>
        <dbReference type="EMBL" id="TKV58439.1"/>
    </source>
</evidence>
<evidence type="ECO:0000256" key="4">
    <source>
        <dbReference type="ARBA" id="ARBA00022723"/>
    </source>
</evidence>
<keyword evidence="5" id="KW-0378">Hydrolase</keyword>
<dbReference type="PROSITE" id="PS00893">
    <property type="entry name" value="NUDIX_BOX"/>
    <property type="match status" value="1"/>
</dbReference>
<comment type="cofactor">
    <cofactor evidence="2">
        <name>Mg(2+)</name>
        <dbReference type="ChEBI" id="CHEBI:18420"/>
    </cofactor>
</comment>
<dbReference type="OrthoDB" id="9802805at2"/>
<dbReference type="GO" id="GO:0009132">
    <property type="term" value="P:nucleoside diphosphate metabolic process"/>
    <property type="evidence" value="ECO:0007669"/>
    <property type="project" value="InterPro"/>
</dbReference>
<dbReference type="PROSITE" id="PS51462">
    <property type="entry name" value="NUDIX"/>
    <property type="match status" value="1"/>
</dbReference>
<dbReference type="AlphaFoldDB" id="A0A4U6QEN4"/>
<dbReference type="InterPro" id="IPR000059">
    <property type="entry name" value="NUDIX_hydrolase_NudL_CS"/>
</dbReference>
<dbReference type="InterPro" id="IPR020084">
    <property type="entry name" value="NUDIX_hydrolase_CS"/>
</dbReference>
<keyword evidence="9" id="KW-0472">Membrane</keyword>
<evidence type="ECO:0000256" key="6">
    <source>
        <dbReference type="ARBA" id="ARBA00022842"/>
    </source>
</evidence>
<keyword evidence="4" id="KW-0479">Metal-binding</keyword>
<dbReference type="RefSeq" id="WP_137450102.1">
    <property type="nucleotide sequence ID" value="NZ_SZZH01000003.1"/>
</dbReference>
<dbReference type="Pfam" id="PF00293">
    <property type="entry name" value="NUDIX"/>
    <property type="match status" value="1"/>
</dbReference>
<dbReference type="Proteomes" id="UP000306985">
    <property type="component" value="Unassembled WGS sequence"/>
</dbReference>
<evidence type="ECO:0000313" key="12">
    <source>
        <dbReference type="Proteomes" id="UP000306985"/>
    </source>
</evidence>
<dbReference type="GO" id="GO:0000287">
    <property type="term" value="F:magnesium ion binding"/>
    <property type="evidence" value="ECO:0007669"/>
    <property type="project" value="InterPro"/>
</dbReference>
<comment type="caution">
    <text evidence="11">The sequence shown here is derived from an EMBL/GenBank/DDBJ whole genome shotgun (WGS) entry which is preliminary data.</text>
</comment>
<keyword evidence="12" id="KW-1185">Reference proteome</keyword>
<dbReference type="GO" id="GO:0010945">
    <property type="term" value="F:coenzyme A diphosphatase activity"/>
    <property type="evidence" value="ECO:0007669"/>
    <property type="project" value="InterPro"/>
</dbReference>
<dbReference type="InterPro" id="IPR045121">
    <property type="entry name" value="CoAse"/>
</dbReference>
<protein>
    <submittedName>
        <fullName evidence="11">CoA pyrophosphatase</fullName>
    </submittedName>
</protein>